<evidence type="ECO:0000313" key="2">
    <source>
        <dbReference type="Proteomes" id="UP000051442"/>
    </source>
</evidence>
<dbReference type="Proteomes" id="UP000051442">
    <property type="component" value="Unassembled WGS sequence"/>
</dbReference>
<name>A0A0R2F5D6_9LACO</name>
<comment type="caution">
    <text evidence="1">The sequence shown here is derived from an EMBL/GenBank/DDBJ whole genome shotgun (WGS) entry which is preliminary data.</text>
</comment>
<dbReference type="EMBL" id="AYZM01000131">
    <property type="protein sequence ID" value="KRN20679.1"/>
    <property type="molecule type" value="Genomic_DNA"/>
</dbReference>
<reference evidence="1 2" key="1">
    <citation type="journal article" date="2015" name="Genome Announc.">
        <title>Expanding the biotechnology potential of lactobacilli through comparative genomics of 213 strains and associated genera.</title>
        <authorList>
            <person name="Sun Z."/>
            <person name="Harris H.M."/>
            <person name="McCann A."/>
            <person name="Guo C."/>
            <person name="Argimon S."/>
            <person name="Zhang W."/>
            <person name="Yang X."/>
            <person name="Jeffery I.B."/>
            <person name="Cooney J.C."/>
            <person name="Kagawa T.F."/>
            <person name="Liu W."/>
            <person name="Song Y."/>
            <person name="Salvetti E."/>
            <person name="Wrobel A."/>
            <person name="Rasinkangas P."/>
            <person name="Parkhill J."/>
            <person name="Rea M.C."/>
            <person name="O'Sullivan O."/>
            <person name="Ritari J."/>
            <person name="Douillard F.P."/>
            <person name="Paul Ross R."/>
            <person name="Yang R."/>
            <person name="Briner A.E."/>
            <person name="Felis G.E."/>
            <person name="de Vos W.M."/>
            <person name="Barrangou R."/>
            <person name="Klaenhammer T.R."/>
            <person name="Caufield P.W."/>
            <person name="Cui Y."/>
            <person name="Zhang H."/>
            <person name="O'Toole P.W."/>
        </authorList>
    </citation>
    <scope>NUCLEOTIDE SEQUENCE [LARGE SCALE GENOMIC DNA]</scope>
    <source>
        <strain evidence="1 2">DSM 23365</strain>
    </source>
</reference>
<gene>
    <name evidence="1" type="ORF">FD14_GL001471</name>
</gene>
<keyword evidence="2" id="KW-1185">Reference proteome</keyword>
<sequence>MTNKDEFLKVVSQLDVPVEKIITLDNEFDGEGIHTHGSKTITIVDFGKFYDDVITNSVNDLALADLEHACENEDLDLLKFVLFDLIRLNWVKTDSYTVKYDKAIA</sequence>
<evidence type="ECO:0000313" key="1">
    <source>
        <dbReference type="EMBL" id="KRN20679.1"/>
    </source>
</evidence>
<protein>
    <submittedName>
        <fullName evidence="1">Uncharacterized protein</fullName>
    </submittedName>
</protein>
<dbReference type="RefSeq" id="WP_054734260.1">
    <property type="nucleotide sequence ID" value="NZ_AYZM01000131.1"/>
</dbReference>
<organism evidence="1 2">
    <name type="scientific">Secundilactobacillus similis DSM 23365 = JCM 2765</name>
    <dbReference type="NCBI Taxonomy" id="1423804"/>
    <lineage>
        <taxon>Bacteria</taxon>
        <taxon>Bacillati</taxon>
        <taxon>Bacillota</taxon>
        <taxon>Bacilli</taxon>
        <taxon>Lactobacillales</taxon>
        <taxon>Lactobacillaceae</taxon>
        <taxon>Secundilactobacillus</taxon>
    </lineage>
</organism>
<dbReference type="AlphaFoldDB" id="A0A0R2F5D6"/>
<dbReference type="STRING" id="1423804.FD14_GL001471"/>
<dbReference type="PATRIC" id="fig|1423804.4.peg.1594"/>
<proteinExistence type="predicted"/>
<accession>A0A0R2F5D6</accession>